<dbReference type="PANTHER" id="PTHR24264:SF83">
    <property type="entry name" value="COMPLEMENT FACTOR I"/>
    <property type="match status" value="1"/>
</dbReference>
<dbReference type="InterPro" id="IPR043504">
    <property type="entry name" value="Peptidase_S1_PA_chymotrypsin"/>
</dbReference>
<dbReference type="GO" id="GO:0005615">
    <property type="term" value="C:extracellular space"/>
    <property type="evidence" value="ECO:0007669"/>
    <property type="project" value="TreeGrafter"/>
</dbReference>
<dbReference type="GO" id="GO:0006508">
    <property type="term" value="P:proteolysis"/>
    <property type="evidence" value="ECO:0007669"/>
    <property type="project" value="UniProtKB-KW"/>
</dbReference>
<dbReference type="InterPro" id="IPR009003">
    <property type="entry name" value="Peptidase_S1_PA"/>
</dbReference>
<organism evidence="8 9">
    <name type="scientific">Owenia fusiformis</name>
    <name type="common">Polychaete worm</name>
    <dbReference type="NCBI Taxonomy" id="6347"/>
    <lineage>
        <taxon>Eukaryota</taxon>
        <taxon>Metazoa</taxon>
        <taxon>Spiralia</taxon>
        <taxon>Lophotrochozoa</taxon>
        <taxon>Annelida</taxon>
        <taxon>Polychaeta</taxon>
        <taxon>Sedentaria</taxon>
        <taxon>Canalipalpata</taxon>
        <taxon>Sabellida</taxon>
        <taxon>Oweniida</taxon>
        <taxon>Oweniidae</taxon>
        <taxon>Owenia</taxon>
    </lineage>
</organism>
<evidence type="ECO:0000313" key="8">
    <source>
        <dbReference type="EMBL" id="CAH1781355.1"/>
    </source>
</evidence>
<feature type="domain" description="Peptidase S1" evidence="7">
    <location>
        <begin position="49"/>
        <end position="289"/>
    </location>
</feature>
<keyword evidence="9" id="KW-1185">Reference proteome</keyword>
<evidence type="ECO:0000259" key="7">
    <source>
        <dbReference type="PROSITE" id="PS50240"/>
    </source>
</evidence>
<sequence>YEVKTHEPFILILFINERTMFVILLSFVLAVQGAPSDPIAALYEPVPSIVNGDRCEQHEFPYQLSLQVDDFFDGWRHTCGAVLINPSIILTAAHCVNGAATDYRIVAGAHIRNRVDVTGVEEVIPVSSIIQHEDFIQDGSVGFPNDIALLNLSSPITIDAATKAVVPLPPNNQTTFAGQRCIITGWGDTSAGDGTAADILKKATLPILSPEECTSFWAQANADLHICIYDETGRQGSCQGDSGGPMSCDLNGQNVVAGITSWGVVGCIGMPSVYVRTATYLQWICTNSNNAVAGCSA</sequence>
<reference evidence="8" key="1">
    <citation type="submission" date="2022-03" db="EMBL/GenBank/DDBJ databases">
        <authorList>
            <person name="Martin C."/>
        </authorList>
    </citation>
    <scope>NUCLEOTIDE SEQUENCE</scope>
</reference>
<name>A0A8S4NK23_OWEFU</name>
<dbReference type="PRINTS" id="PR00722">
    <property type="entry name" value="CHYMOTRYPSIN"/>
</dbReference>
<evidence type="ECO:0000256" key="6">
    <source>
        <dbReference type="RuleBase" id="RU363034"/>
    </source>
</evidence>
<keyword evidence="1 6" id="KW-0645">Protease</keyword>
<dbReference type="Gene3D" id="2.40.10.10">
    <property type="entry name" value="Trypsin-like serine proteases"/>
    <property type="match status" value="1"/>
</dbReference>
<dbReference type="PROSITE" id="PS00135">
    <property type="entry name" value="TRYPSIN_SER"/>
    <property type="match status" value="1"/>
</dbReference>
<feature type="non-terminal residue" evidence="8">
    <location>
        <position position="297"/>
    </location>
</feature>
<dbReference type="Proteomes" id="UP000749559">
    <property type="component" value="Unassembled WGS sequence"/>
</dbReference>
<dbReference type="PROSITE" id="PS50240">
    <property type="entry name" value="TRYPSIN_DOM"/>
    <property type="match status" value="1"/>
</dbReference>
<dbReference type="InterPro" id="IPR001254">
    <property type="entry name" value="Trypsin_dom"/>
</dbReference>
<evidence type="ECO:0000256" key="4">
    <source>
        <dbReference type="ARBA" id="ARBA00022825"/>
    </source>
</evidence>
<dbReference type="GO" id="GO:0004252">
    <property type="term" value="F:serine-type endopeptidase activity"/>
    <property type="evidence" value="ECO:0007669"/>
    <property type="project" value="InterPro"/>
</dbReference>
<protein>
    <recommendedName>
        <fullName evidence="7">Peptidase S1 domain-containing protein</fullName>
    </recommendedName>
</protein>
<dbReference type="InterPro" id="IPR018114">
    <property type="entry name" value="TRYPSIN_HIS"/>
</dbReference>
<evidence type="ECO:0000256" key="5">
    <source>
        <dbReference type="ARBA" id="ARBA00023157"/>
    </source>
</evidence>
<dbReference type="PANTHER" id="PTHR24264">
    <property type="entry name" value="TRYPSIN-RELATED"/>
    <property type="match status" value="1"/>
</dbReference>
<dbReference type="CDD" id="cd00190">
    <property type="entry name" value="Tryp_SPc"/>
    <property type="match status" value="1"/>
</dbReference>
<evidence type="ECO:0000256" key="2">
    <source>
        <dbReference type="ARBA" id="ARBA00022729"/>
    </source>
</evidence>
<proteinExistence type="predicted"/>
<dbReference type="PROSITE" id="PS00134">
    <property type="entry name" value="TRYPSIN_HIS"/>
    <property type="match status" value="1"/>
</dbReference>
<dbReference type="InterPro" id="IPR001314">
    <property type="entry name" value="Peptidase_S1A"/>
</dbReference>
<dbReference type="EMBL" id="CAIIXF020000004">
    <property type="protein sequence ID" value="CAH1781355.1"/>
    <property type="molecule type" value="Genomic_DNA"/>
</dbReference>
<evidence type="ECO:0000313" key="9">
    <source>
        <dbReference type="Proteomes" id="UP000749559"/>
    </source>
</evidence>
<dbReference type="AlphaFoldDB" id="A0A8S4NK23"/>
<dbReference type="SMART" id="SM00020">
    <property type="entry name" value="Tryp_SPc"/>
    <property type="match status" value="1"/>
</dbReference>
<dbReference type="FunFam" id="2.40.10.10:FF:000120">
    <property type="entry name" value="Putative serine protease"/>
    <property type="match status" value="1"/>
</dbReference>
<keyword evidence="2" id="KW-0732">Signal</keyword>
<keyword evidence="4 6" id="KW-0720">Serine protease</keyword>
<comment type="caution">
    <text evidence="8">The sequence shown here is derived from an EMBL/GenBank/DDBJ whole genome shotgun (WGS) entry which is preliminary data.</text>
</comment>
<accession>A0A8S4NK23</accession>
<keyword evidence="5" id="KW-1015">Disulfide bond</keyword>
<evidence type="ECO:0000256" key="3">
    <source>
        <dbReference type="ARBA" id="ARBA00022801"/>
    </source>
</evidence>
<dbReference type="SUPFAM" id="SSF50494">
    <property type="entry name" value="Trypsin-like serine proteases"/>
    <property type="match status" value="1"/>
</dbReference>
<dbReference type="InterPro" id="IPR033116">
    <property type="entry name" value="TRYPSIN_SER"/>
</dbReference>
<dbReference type="InterPro" id="IPR050127">
    <property type="entry name" value="Serine_Proteases_S1"/>
</dbReference>
<dbReference type="Pfam" id="PF00089">
    <property type="entry name" value="Trypsin"/>
    <property type="match status" value="1"/>
</dbReference>
<gene>
    <name evidence="8" type="ORF">OFUS_LOCUS7940</name>
</gene>
<evidence type="ECO:0000256" key="1">
    <source>
        <dbReference type="ARBA" id="ARBA00022670"/>
    </source>
</evidence>
<keyword evidence="3 6" id="KW-0378">Hydrolase</keyword>